<sequence length="104" mass="11528">MNNQEPETIVSGDVRADVENSALSASGWVTVIHNDPVNLMSYVQWVFESYFGMSPEIARKKMLQVHHRGRSVVAAGGREQMEKDAQAMHGFGLWATIEPEISAP</sequence>
<dbReference type="AlphaFoldDB" id="A0A4Q9V0V4"/>
<dbReference type="Pfam" id="PF02617">
    <property type="entry name" value="ClpS"/>
    <property type="match status" value="1"/>
</dbReference>
<dbReference type="NCBIfam" id="NF000668">
    <property type="entry name" value="PRK00033.1-1"/>
    <property type="match status" value="1"/>
</dbReference>
<dbReference type="SUPFAM" id="SSF54736">
    <property type="entry name" value="ClpS-like"/>
    <property type="match status" value="1"/>
</dbReference>
<dbReference type="Gene3D" id="3.30.1390.10">
    <property type="match status" value="1"/>
</dbReference>
<evidence type="ECO:0000313" key="3">
    <source>
        <dbReference type="Proteomes" id="UP000293036"/>
    </source>
</evidence>
<reference evidence="2 3" key="1">
    <citation type="submission" date="2019-02" db="EMBL/GenBank/DDBJ databases">
        <title>Arcanobacterium bovis sp. nov., isolated from the milk of a cow with mastitis.</title>
        <authorList>
            <person name="Sammra O."/>
            <person name="Foster G."/>
            <person name="Hassan A."/>
            <person name="Alssahen M."/>
            <person name="Laemmler C."/>
            <person name="Borowiak M."/>
            <person name="Malorny B."/>
            <person name="Abdulmawjood A."/>
        </authorList>
    </citation>
    <scope>NUCLEOTIDE SEQUENCE [LARGE SCALE GENOMIC DNA]</scope>
    <source>
        <strain evidence="2 3">C605018/01/1</strain>
    </source>
</reference>
<proteinExistence type="predicted"/>
<keyword evidence="2" id="KW-0645">Protease</keyword>
<protein>
    <submittedName>
        <fullName evidence="2">ATP-dependent Clp protease adapter ClpS</fullName>
    </submittedName>
</protein>
<name>A0A4Q9V0V4_9ACTO</name>
<evidence type="ECO:0000259" key="1">
    <source>
        <dbReference type="Pfam" id="PF02617"/>
    </source>
</evidence>
<keyword evidence="3" id="KW-1185">Reference proteome</keyword>
<feature type="domain" description="Adaptor protein ClpS core" evidence="1">
    <location>
        <begin position="27"/>
        <end position="96"/>
    </location>
</feature>
<dbReference type="PANTHER" id="PTHR33473:SF19">
    <property type="entry name" value="ATP-DEPENDENT CLP PROTEASE ADAPTER PROTEIN CLPS"/>
    <property type="match status" value="1"/>
</dbReference>
<dbReference type="PANTHER" id="PTHR33473">
    <property type="entry name" value="ATP-DEPENDENT CLP PROTEASE ADAPTER PROTEIN CLPS1, CHLOROPLASTIC"/>
    <property type="match status" value="1"/>
</dbReference>
<dbReference type="OrthoDB" id="162238at2"/>
<dbReference type="GO" id="GO:0006508">
    <property type="term" value="P:proteolysis"/>
    <property type="evidence" value="ECO:0007669"/>
    <property type="project" value="UniProtKB-KW"/>
</dbReference>
<dbReference type="Proteomes" id="UP000293036">
    <property type="component" value="Unassembled WGS sequence"/>
</dbReference>
<dbReference type="InterPro" id="IPR003769">
    <property type="entry name" value="ClpS_core"/>
</dbReference>
<dbReference type="GO" id="GO:0008233">
    <property type="term" value="F:peptidase activity"/>
    <property type="evidence" value="ECO:0007669"/>
    <property type="project" value="UniProtKB-KW"/>
</dbReference>
<dbReference type="EMBL" id="SJDT01000003">
    <property type="protein sequence ID" value="TBW22268.1"/>
    <property type="molecule type" value="Genomic_DNA"/>
</dbReference>
<dbReference type="InterPro" id="IPR022935">
    <property type="entry name" value="ClpS"/>
</dbReference>
<organism evidence="2 3">
    <name type="scientific">Arcanobacterium bovis</name>
    <dbReference type="NCBI Taxonomy" id="2529275"/>
    <lineage>
        <taxon>Bacteria</taxon>
        <taxon>Bacillati</taxon>
        <taxon>Actinomycetota</taxon>
        <taxon>Actinomycetes</taxon>
        <taxon>Actinomycetales</taxon>
        <taxon>Actinomycetaceae</taxon>
        <taxon>Arcanobacterium</taxon>
    </lineage>
</organism>
<accession>A0A4Q9V0V4</accession>
<dbReference type="InterPro" id="IPR014719">
    <property type="entry name" value="Ribosomal_bL12_C/ClpS-like"/>
</dbReference>
<comment type="caution">
    <text evidence="2">The sequence shown here is derived from an EMBL/GenBank/DDBJ whole genome shotgun (WGS) entry which is preliminary data.</text>
</comment>
<keyword evidence="2" id="KW-0378">Hydrolase</keyword>
<dbReference type="GO" id="GO:0030163">
    <property type="term" value="P:protein catabolic process"/>
    <property type="evidence" value="ECO:0007669"/>
    <property type="project" value="InterPro"/>
</dbReference>
<evidence type="ECO:0000313" key="2">
    <source>
        <dbReference type="EMBL" id="TBW22268.1"/>
    </source>
</evidence>
<gene>
    <name evidence="2" type="primary">clpS</name>
    <name evidence="2" type="ORF">EZJ44_04465</name>
</gene>